<evidence type="ECO:0000313" key="3">
    <source>
        <dbReference type="EMBL" id="EFJ51066.1"/>
    </source>
</evidence>
<dbReference type="RefSeq" id="XP_002948078.1">
    <property type="nucleotide sequence ID" value="XM_002948032.1"/>
</dbReference>
<dbReference type="EMBL" id="GL378329">
    <property type="protein sequence ID" value="EFJ51066.1"/>
    <property type="molecule type" value="Genomic_DNA"/>
</dbReference>
<feature type="transmembrane region" description="Helical" evidence="2">
    <location>
        <begin position="63"/>
        <end position="84"/>
    </location>
</feature>
<dbReference type="Proteomes" id="UP000001058">
    <property type="component" value="Unassembled WGS sequence"/>
</dbReference>
<evidence type="ECO:0000256" key="2">
    <source>
        <dbReference type="SAM" id="Phobius"/>
    </source>
</evidence>
<proteinExistence type="predicted"/>
<reference evidence="3 4" key="1">
    <citation type="journal article" date="2010" name="Science">
        <title>Genomic analysis of organismal complexity in the multicellular green alga Volvox carteri.</title>
        <authorList>
            <person name="Prochnik S.E."/>
            <person name="Umen J."/>
            <person name="Nedelcu A.M."/>
            <person name="Hallmann A."/>
            <person name="Miller S.M."/>
            <person name="Nishii I."/>
            <person name="Ferris P."/>
            <person name="Kuo A."/>
            <person name="Mitros T."/>
            <person name="Fritz-Laylin L.K."/>
            <person name="Hellsten U."/>
            <person name="Chapman J."/>
            <person name="Simakov O."/>
            <person name="Rensing S.A."/>
            <person name="Terry A."/>
            <person name="Pangilinan J."/>
            <person name="Kapitonov V."/>
            <person name="Jurka J."/>
            <person name="Salamov A."/>
            <person name="Shapiro H."/>
            <person name="Schmutz J."/>
            <person name="Grimwood J."/>
            <person name="Lindquist E."/>
            <person name="Lucas S."/>
            <person name="Grigoriev I.V."/>
            <person name="Schmitt R."/>
            <person name="Kirk D."/>
            <person name="Rokhsar D.S."/>
        </authorList>
    </citation>
    <scope>NUCLEOTIDE SEQUENCE [LARGE SCALE GENOMIC DNA]</scope>
    <source>
        <strain evidence="4">f. Nagariensis / Eve</strain>
    </source>
</reference>
<evidence type="ECO:0000256" key="1">
    <source>
        <dbReference type="SAM" id="MobiDB-lite"/>
    </source>
</evidence>
<protein>
    <submittedName>
        <fullName evidence="3">Uncharacterized protein</fullName>
    </submittedName>
</protein>
<gene>
    <name evidence="3" type="ORF">VOLCADRAFT_88333</name>
</gene>
<sequence>MDPTSSSTASLPPSSTASLPPSPPRPRGPTGPSATGMITVYRCADGDTPDVETDTQSVPPNGGARICCLFVVAVVMVLAVVLPLQGRCEAVVPPSLLPPPHPRYTNNQCRVYGKYMYS</sequence>
<dbReference type="AlphaFoldDB" id="D8TNX3"/>
<keyword evidence="2" id="KW-1133">Transmembrane helix</keyword>
<dbReference type="KEGG" id="vcn:VOLCADRAFT_88333"/>
<feature type="region of interest" description="Disordered" evidence="1">
    <location>
        <begin position="1"/>
        <end position="36"/>
    </location>
</feature>
<dbReference type="InParanoid" id="D8TNX3"/>
<dbReference type="GeneID" id="9621042"/>
<name>D8TNX3_VOLCA</name>
<keyword evidence="4" id="KW-1185">Reference proteome</keyword>
<evidence type="ECO:0000313" key="4">
    <source>
        <dbReference type="Proteomes" id="UP000001058"/>
    </source>
</evidence>
<keyword evidence="2" id="KW-0812">Transmembrane</keyword>
<accession>D8TNX3</accession>
<feature type="compositionally biased region" description="Pro residues" evidence="1">
    <location>
        <begin position="20"/>
        <end position="29"/>
    </location>
</feature>
<organism evidence="4">
    <name type="scientific">Volvox carteri f. nagariensis</name>
    <dbReference type="NCBI Taxonomy" id="3068"/>
    <lineage>
        <taxon>Eukaryota</taxon>
        <taxon>Viridiplantae</taxon>
        <taxon>Chlorophyta</taxon>
        <taxon>core chlorophytes</taxon>
        <taxon>Chlorophyceae</taxon>
        <taxon>CS clade</taxon>
        <taxon>Chlamydomonadales</taxon>
        <taxon>Volvocaceae</taxon>
        <taxon>Volvox</taxon>
    </lineage>
</organism>
<keyword evidence="2" id="KW-0472">Membrane</keyword>
<feature type="compositionally biased region" description="Low complexity" evidence="1">
    <location>
        <begin position="1"/>
        <end position="19"/>
    </location>
</feature>